<dbReference type="AlphaFoldDB" id="A0AAV5WXR6"/>
<proteinExistence type="predicted"/>
<evidence type="ECO:0000313" key="2">
    <source>
        <dbReference type="Proteomes" id="UP001432322"/>
    </source>
</evidence>
<protein>
    <recommendedName>
        <fullName evidence="3">Ribosomal protein</fullName>
    </recommendedName>
</protein>
<feature type="non-terminal residue" evidence="1">
    <location>
        <position position="1"/>
    </location>
</feature>
<dbReference type="EMBL" id="BTSY01000007">
    <property type="protein sequence ID" value="GMT35459.1"/>
    <property type="molecule type" value="Genomic_DNA"/>
</dbReference>
<organism evidence="1 2">
    <name type="scientific">Pristionchus fissidentatus</name>
    <dbReference type="NCBI Taxonomy" id="1538716"/>
    <lineage>
        <taxon>Eukaryota</taxon>
        <taxon>Metazoa</taxon>
        <taxon>Ecdysozoa</taxon>
        <taxon>Nematoda</taxon>
        <taxon>Chromadorea</taxon>
        <taxon>Rhabditida</taxon>
        <taxon>Rhabditina</taxon>
        <taxon>Diplogasteromorpha</taxon>
        <taxon>Diplogasteroidea</taxon>
        <taxon>Neodiplogasteridae</taxon>
        <taxon>Pristionchus</taxon>
    </lineage>
</organism>
<comment type="caution">
    <text evidence="1">The sequence shown here is derived from an EMBL/GenBank/DDBJ whole genome shotgun (WGS) entry which is preliminary data.</text>
</comment>
<evidence type="ECO:0008006" key="3">
    <source>
        <dbReference type="Google" id="ProtNLM"/>
    </source>
</evidence>
<keyword evidence="2" id="KW-1185">Reference proteome</keyword>
<dbReference type="Proteomes" id="UP001432322">
    <property type="component" value="Unassembled WGS sequence"/>
</dbReference>
<evidence type="ECO:0000313" key="1">
    <source>
        <dbReference type="EMBL" id="GMT35459.1"/>
    </source>
</evidence>
<gene>
    <name evidence="1" type="ORF">PFISCL1PPCAC_26756</name>
</gene>
<accession>A0AAV5WXR6</accession>
<name>A0AAV5WXR6_9BILA</name>
<sequence>ERILYRNVCARATKIKSSQLAGAWTVASPMTRTRNRAFSLIVNSLMMCGKNTKIQQPHVIVLRLEDRKHSRSLPRRPLSRTRLPIVAMSRMDVEQQISQSVALRSN</sequence>
<reference evidence="1" key="1">
    <citation type="submission" date="2023-10" db="EMBL/GenBank/DDBJ databases">
        <title>Genome assembly of Pristionchus species.</title>
        <authorList>
            <person name="Yoshida K."/>
            <person name="Sommer R.J."/>
        </authorList>
    </citation>
    <scope>NUCLEOTIDE SEQUENCE</scope>
    <source>
        <strain evidence="1">RS5133</strain>
    </source>
</reference>